<dbReference type="AlphaFoldDB" id="A0AAN8EUG8"/>
<accession>A0AAN8EUG8</accession>
<evidence type="ECO:0000313" key="3">
    <source>
        <dbReference type="Proteomes" id="UP001316803"/>
    </source>
</evidence>
<evidence type="ECO:0000256" key="1">
    <source>
        <dbReference type="SAM" id="Phobius"/>
    </source>
</evidence>
<feature type="transmembrane region" description="Helical" evidence="1">
    <location>
        <begin position="570"/>
        <end position="591"/>
    </location>
</feature>
<keyword evidence="1" id="KW-0812">Transmembrane</keyword>
<keyword evidence="1" id="KW-0472">Membrane</keyword>
<organism evidence="2 3">
    <name type="scientific">Knufia fluminis</name>
    <dbReference type="NCBI Taxonomy" id="191047"/>
    <lineage>
        <taxon>Eukaryota</taxon>
        <taxon>Fungi</taxon>
        <taxon>Dikarya</taxon>
        <taxon>Ascomycota</taxon>
        <taxon>Pezizomycotina</taxon>
        <taxon>Eurotiomycetes</taxon>
        <taxon>Chaetothyriomycetidae</taxon>
        <taxon>Chaetothyriales</taxon>
        <taxon>Trichomeriaceae</taxon>
        <taxon>Knufia</taxon>
    </lineage>
</organism>
<gene>
    <name evidence="2" type="ORF">OHC33_002718</name>
</gene>
<feature type="transmembrane region" description="Helical" evidence="1">
    <location>
        <begin position="495"/>
        <end position="513"/>
    </location>
</feature>
<sequence length="601" mass="66872">MSAYPATQEVTLTVPYGIEISNHSDSHLICRPSRWTDIAAFYLGNYVAHIATVRSTPGEILPSLTWTLLCVLIAPAAGVHRGMEAIRSFTVYHVIKGKHLRAAARAGALCMVVRDFDWKPASGCRHELSHAMMSPEDLHQHINKFILLAEEQGLPDNGDLEMQPGQPENQHDRALKATIYCPSWAATARATFLELTRNIHGSYRLPAGYTFARVPPDAEVDFFELPAPESATTESHIPATQDIVYSWSFAKALVSLLQLLYAISSLYRTRGNQIEIYGYAAFGLTVAPYAVMSFVNLLGNMLSVEFNKIYMVKSLIMQEALQRGGSFAGVIGDLVSEDTPDYPFFVKGDLQTDHDEAVAFVLDPEVVNRARESLAMTVGGRPQNVLQPRPGVVAVPSCLPFKRTNKSAEKAPWFLQQDWLLQIANPGDWRWMPEGTHMDTRSRQHLLRLETVIPSMRSRAEQLALLAMFLPAAASLAIVGCLSRWRTGSSTRAQRVWTMMWLVIGFCGNIGWMREPSTHNKPFLPISSMNTESHWMGRIVRYVSRKILKSSPGMEGKLDRMGISNLLGEAYVILLYSPPAIGGLVVVGKMLNEYGACFRVF</sequence>
<proteinExistence type="predicted"/>
<protein>
    <submittedName>
        <fullName evidence="2">Uncharacterized protein</fullName>
    </submittedName>
</protein>
<name>A0AAN8EUG8_9EURO</name>
<dbReference type="EMBL" id="JAKLMC020000005">
    <property type="protein sequence ID" value="KAK5956145.1"/>
    <property type="molecule type" value="Genomic_DNA"/>
</dbReference>
<keyword evidence="1" id="KW-1133">Transmembrane helix</keyword>
<comment type="caution">
    <text evidence="2">The sequence shown here is derived from an EMBL/GenBank/DDBJ whole genome shotgun (WGS) entry which is preliminary data.</text>
</comment>
<reference evidence="2 3" key="1">
    <citation type="submission" date="2022-12" db="EMBL/GenBank/DDBJ databases">
        <title>Genomic features and morphological characterization of a novel Knufia sp. strain isolated from spacecraft assembly facility.</title>
        <authorList>
            <person name="Teixeira M."/>
            <person name="Chander A.M."/>
            <person name="Stajich J.E."/>
            <person name="Venkateswaran K."/>
        </authorList>
    </citation>
    <scope>NUCLEOTIDE SEQUENCE [LARGE SCALE GENOMIC DNA]</scope>
    <source>
        <strain evidence="2 3">FJI-L2-BK-P2</strain>
    </source>
</reference>
<keyword evidence="3" id="KW-1185">Reference proteome</keyword>
<feature type="transmembrane region" description="Helical" evidence="1">
    <location>
        <begin position="276"/>
        <end position="299"/>
    </location>
</feature>
<feature type="transmembrane region" description="Helical" evidence="1">
    <location>
        <begin position="463"/>
        <end position="483"/>
    </location>
</feature>
<evidence type="ECO:0000313" key="2">
    <source>
        <dbReference type="EMBL" id="KAK5956145.1"/>
    </source>
</evidence>
<dbReference type="Proteomes" id="UP001316803">
    <property type="component" value="Unassembled WGS sequence"/>
</dbReference>